<organism evidence="1 2">
    <name type="scientific">Adineta steineri</name>
    <dbReference type="NCBI Taxonomy" id="433720"/>
    <lineage>
        <taxon>Eukaryota</taxon>
        <taxon>Metazoa</taxon>
        <taxon>Spiralia</taxon>
        <taxon>Gnathifera</taxon>
        <taxon>Rotifera</taxon>
        <taxon>Eurotatoria</taxon>
        <taxon>Bdelloidea</taxon>
        <taxon>Adinetida</taxon>
        <taxon>Adinetidae</taxon>
        <taxon>Adineta</taxon>
    </lineage>
</organism>
<name>A0A815UV08_9BILA</name>
<dbReference type="Proteomes" id="UP000663891">
    <property type="component" value="Unassembled WGS sequence"/>
</dbReference>
<reference evidence="1" key="1">
    <citation type="submission" date="2021-02" db="EMBL/GenBank/DDBJ databases">
        <authorList>
            <person name="Nowell W R."/>
        </authorList>
    </citation>
    <scope>NUCLEOTIDE SEQUENCE</scope>
</reference>
<sequence>MNASSYEQNEIGEIHIG</sequence>
<evidence type="ECO:0000313" key="2">
    <source>
        <dbReference type="Proteomes" id="UP000663891"/>
    </source>
</evidence>
<dbReference type="EMBL" id="CAJNON010003949">
    <property type="protein sequence ID" value="CAF1527827.1"/>
    <property type="molecule type" value="Genomic_DNA"/>
</dbReference>
<gene>
    <name evidence="1" type="ORF">VCS650_LOCUS43564</name>
</gene>
<accession>A0A815UV08</accession>
<dbReference type="AlphaFoldDB" id="A0A815UV08"/>
<evidence type="ECO:0000313" key="1">
    <source>
        <dbReference type="EMBL" id="CAF1527827.1"/>
    </source>
</evidence>
<protein>
    <submittedName>
        <fullName evidence="1">Uncharacterized protein</fullName>
    </submittedName>
</protein>
<comment type="caution">
    <text evidence="1">The sequence shown here is derived from an EMBL/GenBank/DDBJ whole genome shotgun (WGS) entry which is preliminary data.</text>
</comment>
<feature type="non-terminal residue" evidence="1">
    <location>
        <position position="17"/>
    </location>
</feature>
<proteinExistence type="predicted"/>